<keyword evidence="2" id="KW-0378">Hydrolase</keyword>
<dbReference type="InterPro" id="IPR020476">
    <property type="entry name" value="Nudix_hydrolase"/>
</dbReference>
<evidence type="ECO:0000313" key="5">
    <source>
        <dbReference type="Proteomes" id="UP001418796"/>
    </source>
</evidence>
<dbReference type="InterPro" id="IPR015797">
    <property type="entry name" value="NUDIX_hydrolase-like_dom_sf"/>
</dbReference>
<dbReference type="EMBL" id="JBCITK010000001">
    <property type="protein sequence ID" value="MEN0644659.1"/>
    <property type="molecule type" value="Genomic_DNA"/>
</dbReference>
<dbReference type="SUPFAM" id="SSF55811">
    <property type="entry name" value="Nudix"/>
    <property type="match status" value="1"/>
</dbReference>
<comment type="cofactor">
    <cofactor evidence="1">
        <name>Mg(2+)</name>
        <dbReference type="ChEBI" id="CHEBI:18420"/>
    </cofactor>
</comment>
<feature type="domain" description="Nudix hydrolase" evidence="3">
    <location>
        <begin position="3"/>
        <end position="130"/>
    </location>
</feature>
<dbReference type="PANTHER" id="PTHR43046">
    <property type="entry name" value="GDP-MANNOSE MANNOSYL HYDROLASE"/>
    <property type="match status" value="1"/>
</dbReference>
<accession>A0ABU9VL76</accession>
<name>A0ABU9VL76_9BACI</name>
<reference evidence="4 5" key="1">
    <citation type="submission" date="2024-03" db="EMBL/GenBank/DDBJ databases">
        <title>Bacilli Hybrid Assemblies.</title>
        <authorList>
            <person name="Kovac J."/>
        </authorList>
    </citation>
    <scope>NUCLEOTIDE SEQUENCE [LARGE SCALE GENOMIC DNA]</scope>
    <source>
        <strain evidence="4 5">FSL R7-0666</strain>
    </source>
</reference>
<comment type="caution">
    <text evidence="4">The sequence shown here is derived from an EMBL/GenBank/DDBJ whole genome shotgun (WGS) entry which is preliminary data.</text>
</comment>
<organism evidence="4 5">
    <name type="scientific">Alkalicoccobacillus gibsonii</name>
    <dbReference type="NCBI Taxonomy" id="79881"/>
    <lineage>
        <taxon>Bacteria</taxon>
        <taxon>Bacillati</taxon>
        <taxon>Bacillota</taxon>
        <taxon>Bacilli</taxon>
        <taxon>Bacillales</taxon>
        <taxon>Bacillaceae</taxon>
        <taxon>Alkalicoccobacillus</taxon>
    </lineage>
</organism>
<dbReference type="InterPro" id="IPR000086">
    <property type="entry name" value="NUDIX_hydrolase_dom"/>
</dbReference>
<evidence type="ECO:0000256" key="2">
    <source>
        <dbReference type="ARBA" id="ARBA00022801"/>
    </source>
</evidence>
<protein>
    <submittedName>
        <fullName evidence="4">8-oxo-dGTP diphosphatase</fullName>
    </submittedName>
</protein>
<dbReference type="PANTHER" id="PTHR43046:SF2">
    <property type="entry name" value="8-OXO-DGTP DIPHOSPHATASE-RELATED"/>
    <property type="match status" value="1"/>
</dbReference>
<dbReference type="Gene3D" id="3.90.79.10">
    <property type="entry name" value="Nucleoside Triphosphate Pyrophosphohydrolase"/>
    <property type="match status" value="1"/>
</dbReference>
<dbReference type="PRINTS" id="PR00502">
    <property type="entry name" value="NUDIXFAMILY"/>
</dbReference>
<evidence type="ECO:0000313" key="4">
    <source>
        <dbReference type="EMBL" id="MEN0644659.1"/>
    </source>
</evidence>
<dbReference type="Pfam" id="PF00293">
    <property type="entry name" value="NUDIX"/>
    <property type="match status" value="1"/>
</dbReference>
<dbReference type="PROSITE" id="PS51462">
    <property type="entry name" value="NUDIX"/>
    <property type="match status" value="1"/>
</dbReference>
<proteinExistence type="predicted"/>
<dbReference type="CDD" id="cd18875">
    <property type="entry name" value="NUDIX_Hydrolase"/>
    <property type="match status" value="1"/>
</dbReference>
<dbReference type="Proteomes" id="UP001418796">
    <property type="component" value="Unassembled WGS sequence"/>
</dbReference>
<evidence type="ECO:0000256" key="1">
    <source>
        <dbReference type="ARBA" id="ARBA00001946"/>
    </source>
</evidence>
<sequence length="161" mass="18246">MIELQRVTNCVLVTNDQVLLLQKPSRGWWVAPGGKMESGESIKESSTREIREETGLSVSHPELNGVYTIVIEENNETLSEWMLFTFKAVAYSGTLLEQSPEGELKWWPCEEVAHLPMAEGDKFIIEHALNGQGVQYGTFYYTPDYKLLRSRLDPAAQPKPE</sequence>
<keyword evidence="5" id="KW-1185">Reference proteome</keyword>
<evidence type="ECO:0000259" key="3">
    <source>
        <dbReference type="PROSITE" id="PS51462"/>
    </source>
</evidence>
<gene>
    <name evidence="4" type="ORF">MKY91_16020</name>
</gene>